<reference evidence="1" key="2">
    <citation type="submission" date="2022-06" db="UniProtKB">
        <authorList>
            <consortium name="EnsemblMetazoa"/>
        </authorList>
    </citation>
    <scope>IDENTIFICATION</scope>
    <source>
        <strain evidence="1">PS312</strain>
    </source>
</reference>
<dbReference type="EnsemblMetazoa" id="PPA46384.1">
    <property type="protein sequence ID" value="PPA46384.1"/>
    <property type="gene ID" value="WBGene00284753"/>
</dbReference>
<dbReference type="AlphaFoldDB" id="A0A2A6BV37"/>
<reference evidence="2" key="1">
    <citation type="journal article" date="2008" name="Nat. Genet.">
        <title>The Pristionchus pacificus genome provides a unique perspective on nematode lifestyle and parasitism.</title>
        <authorList>
            <person name="Dieterich C."/>
            <person name="Clifton S.W."/>
            <person name="Schuster L.N."/>
            <person name="Chinwalla A."/>
            <person name="Delehaunty K."/>
            <person name="Dinkelacker I."/>
            <person name="Fulton L."/>
            <person name="Fulton R."/>
            <person name="Godfrey J."/>
            <person name="Minx P."/>
            <person name="Mitreva M."/>
            <person name="Roeseler W."/>
            <person name="Tian H."/>
            <person name="Witte H."/>
            <person name="Yang S.P."/>
            <person name="Wilson R.K."/>
            <person name="Sommer R.J."/>
        </authorList>
    </citation>
    <scope>NUCLEOTIDE SEQUENCE [LARGE SCALE GENOMIC DNA]</scope>
    <source>
        <strain evidence="2">PS312</strain>
    </source>
</reference>
<proteinExistence type="predicted"/>
<protein>
    <submittedName>
        <fullName evidence="1">Uncharacterized protein</fullName>
    </submittedName>
</protein>
<accession>A0A8R1V4F1</accession>
<evidence type="ECO:0000313" key="1">
    <source>
        <dbReference type="EnsemblMetazoa" id="PPA46384.1"/>
    </source>
</evidence>
<keyword evidence="2" id="KW-1185">Reference proteome</keyword>
<dbReference type="Proteomes" id="UP000005239">
    <property type="component" value="Unassembled WGS sequence"/>
</dbReference>
<evidence type="ECO:0000313" key="2">
    <source>
        <dbReference type="Proteomes" id="UP000005239"/>
    </source>
</evidence>
<gene>
    <name evidence="1" type="primary">WBGene00284753</name>
</gene>
<sequence>MPGTARHRPGPSGTADVISQTNADSILLHITKATNHAELRGIDFTARAILDAYELLCASPLATKLVKFSVSKKICDELFGMLRRLRFFHYFFVNSAI</sequence>
<accession>A0A2A6BV37</accession>
<name>A0A2A6BV37_PRIPA</name>
<organism evidence="1 2">
    <name type="scientific">Pristionchus pacificus</name>
    <name type="common">Parasitic nematode worm</name>
    <dbReference type="NCBI Taxonomy" id="54126"/>
    <lineage>
        <taxon>Eukaryota</taxon>
        <taxon>Metazoa</taxon>
        <taxon>Ecdysozoa</taxon>
        <taxon>Nematoda</taxon>
        <taxon>Chromadorea</taxon>
        <taxon>Rhabditida</taxon>
        <taxon>Rhabditina</taxon>
        <taxon>Diplogasteromorpha</taxon>
        <taxon>Diplogasteroidea</taxon>
        <taxon>Neodiplogasteridae</taxon>
        <taxon>Pristionchus</taxon>
    </lineage>
</organism>